<evidence type="ECO:0000313" key="3">
    <source>
        <dbReference type="EMBL" id="AMS06003.1"/>
    </source>
</evidence>
<evidence type="ECO:0000259" key="2">
    <source>
        <dbReference type="PROSITE" id="PS50943"/>
    </source>
</evidence>
<feature type="domain" description="HTH cro/C1-type" evidence="2">
    <location>
        <begin position="18"/>
        <end position="65"/>
    </location>
</feature>
<evidence type="ECO:0000313" key="4">
    <source>
        <dbReference type="EMBL" id="AOZ47466.1"/>
    </source>
</evidence>
<comment type="similarity">
    <text evidence="1">Belongs to the short-chain fatty acyl-CoA assimilation regulator (ScfR) family.</text>
</comment>
<dbReference type="InterPro" id="IPR010982">
    <property type="entry name" value="Lambda_DNA-bd_dom_sf"/>
</dbReference>
<keyword evidence="6" id="KW-1185">Reference proteome</keyword>
<gene>
    <name evidence="4" type="ORF">A8L58_13200</name>
    <name evidence="3" type="ORF">AXH35_11750</name>
</gene>
<organism evidence="3 5">
    <name type="scientific">Acidipropionibacterium acidipropionici</name>
    <dbReference type="NCBI Taxonomy" id="1748"/>
    <lineage>
        <taxon>Bacteria</taxon>
        <taxon>Bacillati</taxon>
        <taxon>Actinomycetota</taxon>
        <taxon>Actinomycetes</taxon>
        <taxon>Propionibacteriales</taxon>
        <taxon>Propionibacteriaceae</taxon>
        <taxon>Acidipropionibacterium</taxon>
    </lineage>
</organism>
<dbReference type="CDD" id="cd00093">
    <property type="entry name" value="HTH_XRE"/>
    <property type="match status" value="1"/>
</dbReference>
<reference evidence="4 6" key="1">
    <citation type="journal article" date="2016" name="Plant Dis.">
        <title>Improved production of propionic acid using genome shuffling.</title>
        <authorList>
            <person name="Luna-Flores C.H."/>
            <person name="Palfreyman R.W."/>
            <person name="Kromer J.O."/>
            <person name="Nielsen L.K."/>
            <person name="Marcellin E."/>
        </authorList>
    </citation>
    <scope>NUCLEOTIDE SEQUENCE [LARGE SCALE GENOMIC DNA]</scope>
    <source>
        <strain evidence="4 6">F3E8</strain>
    </source>
</reference>
<name>A0AAC8YG60_9ACTN</name>
<evidence type="ECO:0000313" key="5">
    <source>
        <dbReference type="Proteomes" id="UP000075221"/>
    </source>
</evidence>
<dbReference type="InterPro" id="IPR010359">
    <property type="entry name" value="IrrE_HExxH"/>
</dbReference>
<dbReference type="EMBL" id="CP014352">
    <property type="protein sequence ID" value="AMS06003.1"/>
    <property type="molecule type" value="Genomic_DNA"/>
</dbReference>
<dbReference type="InterPro" id="IPR052345">
    <property type="entry name" value="Rad_response_metalloprotease"/>
</dbReference>
<dbReference type="Proteomes" id="UP000178666">
    <property type="component" value="Chromosome"/>
</dbReference>
<dbReference type="RefSeq" id="WP_062819949.1">
    <property type="nucleotide sequence ID" value="NZ_CP014352.1"/>
</dbReference>
<proteinExistence type="inferred from homology"/>
<protein>
    <recommendedName>
        <fullName evidence="2">HTH cro/C1-type domain-containing protein</fullName>
    </recommendedName>
</protein>
<reference evidence="3 5" key="2">
    <citation type="submission" date="2016-02" db="EMBL/GenBank/DDBJ databases">
        <title>Complete Genome Sequence of Propionibacterium acidipropionici ATCC 55737.</title>
        <authorList>
            <person name="Luna Flores C.H."/>
            <person name="Nielsen L.K."/>
            <person name="Marcellin E."/>
        </authorList>
    </citation>
    <scope>NUCLEOTIDE SEQUENCE [LARGE SCALE GENOMIC DNA]</scope>
    <source>
        <strain evidence="3 5">ATCC 55737</strain>
    </source>
</reference>
<dbReference type="Pfam" id="PF06114">
    <property type="entry name" value="Peptidase_M78"/>
    <property type="match status" value="1"/>
</dbReference>
<dbReference type="SMART" id="SM00530">
    <property type="entry name" value="HTH_XRE"/>
    <property type="match status" value="1"/>
</dbReference>
<dbReference type="Gene3D" id="1.10.10.2910">
    <property type="match status" value="1"/>
</dbReference>
<dbReference type="InterPro" id="IPR001387">
    <property type="entry name" value="Cro/C1-type_HTH"/>
</dbReference>
<accession>A0AAC8YG60</accession>
<dbReference type="GO" id="GO:0003677">
    <property type="term" value="F:DNA binding"/>
    <property type="evidence" value="ECO:0007669"/>
    <property type="project" value="InterPro"/>
</dbReference>
<evidence type="ECO:0000313" key="6">
    <source>
        <dbReference type="Proteomes" id="UP000178666"/>
    </source>
</evidence>
<dbReference type="SUPFAM" id="SSF47413">
    <property type="entry name" value="lambda repressor-like DNA-binding domains"/>
    <property type="match status" value="1"/>
</dbReference>
<dbReference type="AlphaFoldDB" id="A0AAC8YG60"/>
<sequence>MDEQLKAIGDRIRSALPAGMSQGELARRVGMPADAMSRAMNAKRGFSAAELTEIGGVLGLSLHWLVTGQPDPFALRVAARHAFDRVTRERFNRGARDDEPIVKLVARVYGEAFPDGIPASPSLSRDPAAVRDLLGDGFVRDFSKRIEISLGVDVVRVPRLSTDYSLTIGPRNVIVLATDQWWFRSNWSLAHELGHLALGHHLDEGGSNDEQENDADGFASELLLPRNAVLAKSWEDMSVEDLARFVWEAGVSTPALRTRLAYLHPRVSSEITEALELSTPKLLRAGAEAIGDGFAGASAISERKQEAAVRRWPADLVAALTDQVEAGNADPQLLADVLDIDVDEMDFPEPPSEEEAAAHYAEMISGSLGE</sequence>
<dbReference type="PANTHER" id="PTHR43236:SF1">
    <property type="entry name" value="BLL7220 PROTEIN"/>
    <property type="match status" value="1"/>
</dbReference>
<dbReference type="EMBL" id="CP015970">
    <property type="protein sequence ID" value="AOZ47466.1"/>
    <property type="molecule type" value="Genomic_DNA"/>
</dbReference>
<dbReference type="Proteomes" id="UP000075221">
    <property type="component" value="Chromosome"/>
</dbReference>
<dbReference type="PANTHER" id="PTHR43236">
    <property type="entry name" value="ANTITOXIN HIGA1"/>
    <property type="match status" value="1"/>
</dbReference>
<dbReference type="Gene3D" id="1.10.260.40">
    <property type="entry name" value="lambda repressor-like DNA-binding domains"/>
    <property type="match status" value="1"/>
</dbReference>
<evidence type="ECO:0000256" key="1">
    <source>
        <dbReference type="ARBA" id="ARBA00007227"/>
    </source>
</evidence>
<dbReference type="PROSITE" id="PS50943">
    <property type="entry name" value="HTH_CROC1"/>
    <property type="match status" value="1"/>
</dbReference>